<accession>A0A7W7PWE2</accession>
<comment type="caution">
    <text evidence="2">The sequence shown here is derived from an EMBL/GenBank/DDBJ whole genome shotgun (WGS) entry which is preliminary data.</text>
</comment>
<feature type="transmembrane region" description="Helical" evidence="1">
    <location>
        <begin position="41"/>
        <end position="64"/>
    </location>
</feature>
<evidence type="ECO:0000313" key="3">
    <source>
        <dbReference type="Proteomes" id="UP000579523"/>
    </source>
</evidence>
<name>A0A7W7PWE2_9ACTN</name>
<gene>
    <name evidence="2" type="ORF">FHS37_006639</name>
</gene>
<keyword evidence="1" id="KW-0472">Membrane</keyword>
<keyword evidence="1" id="KW-0812">Transmembrane</keyword>
<protein>
    <submittedName>
        <fullName evidence="2">Uncharacterized protein</fullName>
    </submittedName>
</protein>
<dbReference type="EMBL" id="JACHJI010000017">
    <property type="protein sequence ID" value="MBB4902542.1"/>
    <property type="molecule type" value="Genomic_DNA"/>
</dbReference>
<organism evidence="2 3">
    <name type="scientific">Streptomyces griseomycini</name>
    <dbReference type="NCBI Taxonomy" id="66895"/>
    <lineage>
        <taxon>Bacteria</taxon>
        <taxon>Bacillati</taxon>
        <taxon>Actinomycetota</taxon>
        <taxon>Actinomycetes</taxon>
        <taxon>Kitasatosporales</taxon>
        <taxon>Streptomycetaceae</taxon>
        <taxon>Streptomyces</taxon>
    </lineage>
</organism>
<evidence type="ECO:0000313" key="2">
    <source>
        <dbReference type="EMBL" id="MBB4902542.1"/>
    </source>
</evidence>
<proteinExistence type="predicted"/>
<sequence length="87" mass="9065">MRKLPGKLKLVAYALVLLALAHPGAVPPVLGIALAMAGAVIGWALAHLSLALTLAAGVLLFRAFPGIPRWFSRSWDASVDSVLPVKA</sequence>
<reference evidence="2 3" key="1">
    <citation type="submission" date="2020-08" db="EMBL/GenBank/DDBJ databases">
        <title>Genomic Encyclopedia of Type Strains, Phase III (KMG-III): the genomes of soil and plant-associated and newly described type strains.</title>
        <authorList>
            <person name="Whitman W."/>
        </authorList>
    </citation>
    <scope>NUCLEOTIDE SEQUENCE [LARGE SCALE GENOMIC DNA]</scope>
    <source>
        <strain evidence="2 3">CECT 3273</strain>
    </source>
</reference>
<keyword evidence="3" id="KW-1185">Reference proteome</keyword>
<dbReference type="Proteomes" id="UP000579523">
    <property type="component" value="Unassembled WGS sequence"/>
</dbReference>
<dbReference type="AlphaFoldDB" id="A0A7W7PWE2"/>
<evidence type="ECO:0000256" key="1">
    <source>
        <dbReference type="SAM" id="Phobius"/>
    </source>
</evidence>
<keyword evidence="1" id="KW-1133">Transmembrane helix</keyword>
<dbReference type="RefSeq" id="WP_184827949.1">
    <property type="nucleotide sequence ID" value="NZ_BMTK01000031.1"/>
</dbReference>